<dbReference type="AlphaFoldDB" id="A0A1S9TJ25"/>
<dbReference type="CDD" id="cd04327">
    <property type="entry name" value="ZnMc_MMP_like_3"/>
    <property type="match status" value="1"/>
</dbReference>
<evidence type="ECO:0000313" key="6">
    <source>
        <dbReference type="EMBL" id="OOR09978.1"/>
    </source>
</evidence>
<keyword evidence="3" id="KW-0378">Hydrolase</keyword>
<dbReference type="GO" id="GO:0008270">
    <property type="term" value="F:zinc ion binding"/>
    <property type="evidence" value="ECO:0007669"/>
    <property type="project" value="InterPro"/>
</dbReference>
<evidence type="ECO:0000256" key="2">
    <source>
        <dbReference type="ARBA" id="ARBA00022723"/>
    </source>
</evidence>
<dbReference type="EMBL" id="MUAJ01000034">
    <property type="protein sequence ID" value="OOR09978.1"/>
    <property type="molecule type" value="Genomic_DNA"/>
</dbReference>
<dbReference type="InterPro" id="IPR001818">
    <property type="entry name" value="Pept_M10_metallopeptidase"/>
</dbReference>
<dbReference type="InterPro" id="IPR024079">
    <property type="entry name" value="MetalloPept_cat_dom_sf"/>
</dbReference>
<dbReference type="GO" id="GO:0031012">
    <property type="term" value="C:extracellular matrix"/>
    <property type="evidence" value="ECO:0007669"/>
    <property type="project" value="InterPro"/>
</dbReference>
<dbReference type="GO" id="GO:0004222">
    <property type="term" value="F:metalloendopeptidase activity"/>
    <property type="evidence" value="ECO:0007669"/>
    <property type="project" value="InterPro"/>
</dbReference>
<dbReference type="Gene3D" id="3.40.390.10">
    <property type="entry name" value="Collagenase (Catalytic Domain)"/>
    <property type="match status" value="1"/>
</dbReference>
<gene>
    <name evidence="6" type="ORF">BW897_24770</name>
</gene>
<name>A0A1S9TJ25_BACCE</name>
<evidence type="ECO:0000313" key="7">
    <source>
        <dbReference type="Proteomes" id="UP000190906"/>
    </source>
</evidence>
<keyword evidence="2" id="KW-0479">Metal-binding</keyword>
<sequence>MTTNQPLNHCVQMNLPDDQVIEAARLAIQENPDNAPDTDEVSADSIDSFEMALVIGKKWRNGRTLRVRFLDGDPAVHEKVKRYANEWSRYANLKFAFGNDPDAEIRVSFQHPEGGYWSYVGTDNLSPDIPRNEATMNLQGFNSNTSETELSRVVLHEFGHCIGVSHEQSNPAANIPWDREAVYQYYERTQGWTRPDIDRQVLAKLDPRETAFTPHDPKSIMQYPVPNELTIGDYEIVWDNTILSEIDKRFIGQMYPF</sequence>
<reference evidence="6 7" key="1">
    <citation type="submission" date="2017-01" db="EMBL/GenBank/DDBJ databases">
        <title>Bacillus cereus isolates.</title>
        <authorList>
            <person name="Beno S.M."/>
        </authorList>
    </citation>
    <scope>NUCLEOTIDE SEQUENCE [LARGE SCALE GENOMIC DNA]</scope>
    <source>
        <strain evidence="6 7">FSL H8-0485</strain>
    </source>
</reference>
<dbReference type="SUPFAM" id="SSF55486">
    <property type="entry name" value="Metalloproteases ('zincins'), catalytic domain"/>
    <property type="match status" value="1"/>
</dbReference>
<evidence type="ECO:0000256" key="4">
    <source>
        <dbReference type="ARBA" id="ARBA00022833"/>
    </source>
</evidence>
<dbReference type="Proteomes" id="UP000190906">
    <property type="component" value="Unassembled WGS sequence"/>
</dbReference>
<accession>A0A1S9TJ25</accession>
<organism evidence="6 7">
    <name type="scientific">Bacillus cereus</name>
    <dbReference type="NCBI Taxonomy" id="1396"/>
    <lineage>
        <taxon>Bacteria</taxon>
        <taxon>Bacillati</taxon>
        <taxon>Bacillota</taxon>
        <taxon>Bacilli</taxon>
        <taxon>Bacillales</taxon>
        <taxon>Bacillaceae</taxon>
        <taxon>Bacillus</taxon>
        <taxon>Bacillus cereus group</taxon>
    </lineage>
</organism>
<dbReference type="SMART" id="SM00235">
    <property type="entry name" value="ZnMc"/>
    <property type="match status" value="1"/>
</dbReference>
<protein>
    <submittedName>
        <fullName evidence="6">Tolloid-like protein 1</fullName>
    </submittedName>
</protein>
<evidence type="ECO:0000259" key="5">
    <source>
        <dbReference type="SMART" id="SM00235"/>
    </source>
</evidence>
<dbReference type="InterPro" id="IPR006026">
    <property type="entry name" value="Peptidase_Metallo"/>
</dbReference>
<feature type="domain" description="Peptidase metallopeptidase" evidence="5">
    <location>
        <begin position="55"/>
        <end position="199"/>
    </location>
</feature>
<evidence type="ECO:0000256" key="3">
    <source>
        <dbReference type="ARBA" id="ARBA00022801"/>
    </source>
</evidence>
<comment type="caution">
    <text evidence="6">The sequence shown here is derived from an EMBL/GenBank/DDBJ whole genome shotgun (WGS) entry which is preliminary data.</text>
</comment>
<dbReference type="GO" id="GO:0006508">
    <property type="term" value="P:proteolysis"/>
    <property type="evidence" value="ECO:0007669"/>
    <property type="project" value="UniProtKB-KW"/>
</dbReference>
<dbReference type="Pfam" id="PF00413">
    <property type="entry name" value="Peptidase_M10"/>
    <property type="match status" value="1"/>
</dbReference>
<dbReference type="RefSeq" id="WP_078205358.1">
    <property type="nucleotide sequence ID" value="NZ_MUAJ01000034.1"/>
</dbReference>
<proteinExistence type="predicted"/>
<keyword evidence="4" id="KW-0862">Zinc</keyword>
<evidence type="ECO:0000256" key="1">
    <source>
        <dbReference type="ARBA" id="ARBA00022670"/>
    </source>
</evidence>
<keyword evidence="1" id="KW-0645">Protease</keyword>